<evidence type="ECO:0000313" key="10">
    <source>
        <dbReference type="Proteomes" id="UP000268553"/>
    </source>
</evidence>
<dbReference type="PANTHER" id="PTHR19136:SF81">
    <property type="entry name" value="MOLYBDENUM COFACTOR GUANYLYLTRANSFERASE"/>
    <property type="match status" value="1"/>
</dbReference>
<dbReference type="AlphaFoldDB" id="A0A426RPQ8"/>
<dbReference type="PANTHER" id="PTHR19136">
    <property type="entry name" value="MOLYBDENUM COFACTOR GUANYLYLTRANSFERASE"/>
    <property type="match status" value="1"/>
</dbReference>
<keyword evidence="1" id="KW-0963">Cytoplasm</keyword>
<keyword evidence="4" id="KW-0547">Nucleotide-binding</keyword>
<dbReference type="InterPro" id="IPR013482">
    <property type="entry name" value="Molybde_CF_guanTrfase"/>
</dbReference>
<evidence type="ECO:0000256" key="3">
    <source>
        <dbReference type="ARBA" id="ARBA00022723"/>
    </source>
</evidence>
<dbReference type="EMBL" id="RWJI01000002">
    <property type="protein sequence ID" value="RRQ50980.1"/>
    <property type="molecule type" value="Genomic_DNA"/>
</dbReference>
<dbReference type="InterPro" id="IPR025877">
    <property type="entry name" value="MobA-like_NTP_Trfase"/>
</dbReference>
<keyword evidence="5" id="KW-0460">Magnesium</keyword>
<dbReference type="GO" id="GO:0046872">
    <property type="term" value="F:metal ion binding"/>
    <property type="evidence" value="ECO:0007669"/>
    <property type="project" value="UniProtKB-KW"/>
</dbReference>
<dbReference type="InterPro" id="IPR029044">
    <property type="entry name" value="Nucleotide-diphossugar_trans"/>
</dbReference>
<keyword evidence="9" id="KW-0548">Nucleotidyltransferase</keyword>
<dbReference type="Gene3D" id="3.90.550.10">
    <property type="entry name" value="Spore Coat Polysaccharide Biosynthesis Protein SpsA, Chain A"/>
    <property type="match status" value="1"/>
</dbReference>
<dbReference type="SUPFAM" id="SSF53448">
    <property type="entry name" value="Nucleotide-diphospho-sugar transferases"/>
    <property type="match status" value="1"/>
</dbReference>
<proteinExistence type="predicted"/>
<keyword evidence="3" id="KW-0479">Metal-binding</keyword>
<dbReference type="GO" id="GO:0005525">
    <property type="term" value="F:GTP binding"/>
    <property type="evidence" value="ECO:0007669"/>
    <property type="project" value="UniProtKB-KW"/>
</dbReference>
<evidence type="ECO:0000256" key="7">
    <source>
        <dbReference type="ARBA" id="ARBA00023150"/>
    </source>
</evidence>
<name>A0A426RPQ8_9SPHN</name>
<evidence type="ECO:0000256" key="2">
    <source>
        <dbReference type="ARBA" id="ARBA00022679"/>
    </source>
</evidence>
<dbReference type="GO" id="GO:1902758">
    <property type="term" value="P:bis(molybdopterin guanine dinucleotide)molybdenum biosynthetic process"/>
    <property type="evidence" value="ECO:0007669"/>
    <property type="project" value="TreeGrafter"/>
</dbReference>
<keyword evidence="10" id="KW-1185">Reference proteome</keyword>
<sequence>MALRFGWFHTISGDERNQAFSRGFPVRRLGAIIAGGKATRFGSDKAAAVLHGRTLIDHVADGLREQVDALIVCGRAWPGMEWVEDSPFPDMGPLGGLNAAFLYAQQNGFDEVLTAGCDVVPVPKLPCNLPDGHAVYMDGHYLFGVWPVALAPALEKHLHNQDDLSMRRWITISGAQAITTSDAFHNLNTPLELAQYAAQQSNIGIR</sequence>
<evidence type="ECO:0000256" key="1">
    <source>
        <dbReference type="ARBA" id="ARBA00022490"/>
    </source>
</evidence>
<dbReference type="CDD" id="cd02503">
    <property type="entry name" value="MobA"/>
    <property type="match status" value="1"/>
</dbReference>
<evidence type="ECO:0000256" key="6">
    <source>
        <dbReference type="ARBA" id="ARBA00023134"/>
    </source>
</evidence>
<evidence type="ECO:0000259" key="8">
    <source>
        <dbReference type="Pfam" id="PF12804"/>
    </source>
</evidence>
<keyword evidence="2 9" id="KW-0808">Transferase</keyword>
<keyword evidence="6" id="KW-0342">GTP-binding</keyword>
<evidence type="ECO:0000256" key="4">
    <source>
        <dbReference type="ARBA" id="ARBA00022741"/>
    </source>
</evidence>
<keyword evidence="7" id="KW-0501">Molybdenum cofactor biosynthesis</keyword>
<evidence type="ECO:0000313" key="9">
    <source>
        <dbReference type="EMBL" id="RRQ50980.1"/>
    </source>
</evidence>
<dbReference type="OrthoDB" id="9788394at2"/>
<organism evidence="9 10">
    <name type="scientific">Sphingorhabdus wooponensis</name>
    <dbReference type="NCBI Taxonomy" id="940136"/>
    <lineage>
        <taxon>Bacteria</taxon>
        <taxon>Pseudomonadati</taxon>
        <taxon>Pseudomonadota</taxon>
        <taxon>Alphaproteobacteria</taxon>
        <taxon>Sphingomonadales</taxon>
        <taxon>Sphingomonadaceae</taxon>
        <taxon>Sphingorhabdus</taxon>
    </lineage>
</organism>
<gene>
    <name evidence="9" type="ORF">D7D48_08215</name>
</gene>
<protein>
    <submittedName>
        <fullName evidence="9">Molybdenum cofactor guanylyltransferase</fullName>
    </submittedName>
</protein>
<dbReference type="Pfam" id="PF12804">
    <property type="entry name" value="NTP_transf_3"/>
    <property type="match status" value="1"/>
</dbReference>
<evidence type="ECO:0000256" key="5">
    <source>
        <dbReference type="ARBA" id="ARBA00022842"/>
    </source>
</evidence>
<comment type="caution">
    <text evidence="9">The sequence shown here is derived from an EMBL/GenBank/DDBJ whole genome shotgun (WGS) entry which is preliminary data.</text>
</comment>
<accession>A0A426RPQ8</accession>
<feature type="domain" description="MobA-like NTP transferase" evidence="8">
    <location>
        <begin position="30"/>
        <end position="124"/>
    </location>
</feature>
<dbReference type="GO" id="GO:0016779">
    <property type="term" value="F:nucleotidyltransferase activity"/>
    <property type="evidence" value="ECO:0007669"/>
    <property type="project" value="UniProtKB-KW"/>
</dbReference>
<reference evidence="9 10" key="1">
    <citation type="submission" date="2018-12" db="EMBL/GenBank/DDBJ databases">
        <authorList>
            <person name="Kim S.-J."/>
            <person name="Jung G.-Y."/>
        </authorList>
    </citation>
    <scope>NUCLEOTIDE SEQUENCE [LARGE SCALE GENOMIC DNA]</scope>
    <source>
        <strain evidence="9 10">03SU3-P</strain>
    </source>
</reference>
<dbReference type="Proteomes" id="UP000268553">
    <property type="component" value="Unassembled WGS sequence"/>
</dbReference>